<evidence type="ECO:0000313" key="2">
    <source>
        <dbReference type="Proteomes" id="UP000878956"/>
    </source>
</evidence>
<reference evidence="1" key="2">
    <citation type="submission" date="2021-06" db="EMBL/GenBank/DDBJ databases">
        <authorList>
            <consortium name="NCBI Pathogen Detection Project"/>
        </authorList>
    </citation>
    <scope>NUCLEOTIDE SEQUENCE</scope>
    <source>
        <strain evidence="1">HN1000</strain>
    </source>
</reference>
<dbReference type="Proteomes" id="UP000878956">
    <property type="component" value="Unassembled WGS sequence"/>
</dbReference>
<sequence>MYIKDSNIYKSIPEGYKQIFQNKFRNNISKHQVLNLVTDKKLSNRDITIAEFLFNFKFATANNIYDFLKINNILTLKKYKEGEEEKETSFISIKSRLDKLVQYGILNKFTLSKIDELKNEADALNIYCLDLGGKFLLTNYSNQDTVNWQTSINLNSSENVGKELFITNFYLKLLDVCNVVYFETHPLRKADKINLSPSFEFAIESNGVKNYFIGEVTRQFDIPILFSKRIDKLDRLLSTNSWKKYYLDSQVVPTLFIFTETDELAVDASKLVFNTTNLEKVRFGTDERIFNNLSTGFLKYMPEHKKLKIIKLKYFEK</sequence>
<dbReference type="RefSeq" id="WP_009899109.1">
    <property type="nucleotide sequence ID" value="NZ_FUQT01000003.1"/>
</dbReference>
<dbReference type="EMBL" id="DAEPXK010000090">
    <property type="protein sequence ID" value="HBH1544511.1"/>
    <property type="molecule type" value="Genomic_DNA"/>
</dbReference>
<reference evidence="1" key="1">
    <citation type="journal article" date="2018" name="Genome Biol.">
        <title>SKESA: strategic k-mer extension for scrupulous assemblies.</title>
        <authorList>
            <person name="Souvorov A."/>
            <person name="Agarwala R."/>
            <person name="Lipman D.J."/>
        </authorList>
    </citation>
    <scope>NUCLEOTIDE SEQUENCE</scope>
    <source>
        <strain evidence="1">HN1000</strain>
    </source>
</reference>
<evidence type="ECO:0000313" key="1">
    <source>
        <dbReference type="EMBL" id="HBH1544511.1"/>
    </source>
</evidence>
<comment type="caution">
    <text evidence="1">The sequence shown here is derived from an EMBL/GenBank/DDBJ whole genome shotgun (WGS) entry which is preliminary data.</text>
</comment>
<accession>A0AAN5VQ56</accession>
<organism evidence="1 2">
    <name type="scientific">Clostridioides difficile</name>
    <name type="common">Peptoclostridium difficile</name>
    <dbReference type="NCBI Taxonomy" id="1496"/>
    <lineage>
        <taxon>Bacteria</taxon>
        <taxon>Bacillati</taxon>
        <taxon>Bacillota</taxon>
        <taxon>Clostridia</taxon>
        <taxon>Peptostreptococcales</taxon>
        <taxon>Peptostreptococcaceae</taxon>
        <taxon>Clostridioides</taxon>
    </lineage>
</organism>
<proteinExistence type="predicted"/>
<protein>
    <submittedName>
        <fullName evidence="1">Uncharacterized protein</fullName>
    </submittedName>
</protein>
<gene>
    <name evidence="1" type="ORF">KRM00_004064</name>
</gene>
<name>A0AAN5VQ56_CLODI</name>
<dbReference type="AlphaFoldDB" id="A0AAN5VQ56"/>